<dbReference type="Pfam" id="PF13460">
    <property type="entry name" value="NAD_binding_10"/>
    <property type="match status" value="1"/>
</dbReference>
<evidence type="ECO:0000256" key="1">
    <source>
        <dbReference type="ARBA" id="ARBA00022531"/>
    </source>
</evidence>
<dbReference type="GO" id="GO:0009523">
    <property type="term" value="C:photosystem II"/>
    <property type="evidence" value="ECO:0007669"/>
    <property type="project" value="UniProtKB-KW"/>
</dbReference>
<organism evidence="4 5">
    <name type="scientific">Blastococcus haudaquaticus</name>
    <dbReference type="NCBI Taxonomy" id="1938745"/>
    <lineage>
        <taxon>Bacteria</taxon>
        <taxon>Bacillati</taxon>
        <taxon>Actinomycetota</taxon>
        <taxon>Actinomycetes</taxon>
        <taxon>Geodermatophilales</taxon>
        <taxon>Geodermatophilaceae</taxon>
        <taxon>Blastococcus</taxon>
    </lineage>
</organism>
<dbReference type="GO" id="GO:0015979">
    <property type="term" value="P:photosynthesis"/>
    <property type="evidence" value="ECO:0007669"/>
    <property type="project" value="UniProtKB-KW"/>
</dbReference>
<dbReference type="AlphaFoldDB" id="A0A286GCH5"/>
<dbReference type="SUPFAM" id="SSF51735">
    <property type="entry name" value="NAD(P)-binding Rossmann-fold domains"/>
    <property type="match status" value="1"/>
</dbReference>
<evidence type="ECO:0000313" key="4">
    <source>
        <dbReference type="EMBL" id="SOD92946.1"/>
    </source>
</evidence>
<gene>
    <name evidence="4" type="ORF">SAMN06272739_0088</name>
</gene>
<keyword evidence="2" id="KW-0604">Photosystem II</keyword>
<sequence>MILVVGATGQVGSLVVRRLRAADQPVRAMVRDPATATDLTATGAALAVADLGSPDTLDAALEGVTAVASTANAMAPVRRGDSAALVDTGHAELVRRAERAGVQRFVVASVPRTPLDERVPVARTKRRTERLLEHSGMSWLSLRMPPFTEVWLALVGSELPLRGENRTTLGRAYPTLRRFRRLTGATIDRRGLMLVPGPASTRQAFLSVHDAAAGLAAAVRPETGEGPLDLGGPEALSWTEVAGIYERVLGRRVRVVSQPAGGYAVLSTVLAPVAPSLAGVLALNRLLATSGTDWDTTEAARQLGLGQLRTVEEILRAKAALPPTR</sequence>
<dbReference type="Proteomes" id="UP000219482">
    <property type="component" value="Unassembled WGS sequence"/>
</dbReference>
<evidence type="ECO:0000313" key="5">
    <source>
        <dbReference type="Proteomes" id="UP000219482"/>
    </source>
</evidence>
<feature type="domain" description="NAD(P)-binding" evidence="3">
    <location>
        <begin position="6"/>
        <end position="149"/>
    </location>
</feature>
<dbReference type="InterPro" id="IPR044256">
    <property type="entry name" value="HCF244-like"/>
</dbReference>
<dbReference type="PANTHER" id="PTHR47128">
    <property type="match status" value="1"/>
</dbReference>
<keyword evidence="1" id="KW-0602">Photosynthesis</keyword>
<protein>
    <submittedName>
        <fullName evidence="4">Uncharacterized conserved protein YbjT, contains NAD(P)-binding and DUF2867 domains</fullName>
    </submittedName>
</protein>
<dbReference type="RefSeq" id="WP_159961476.1">
    <property type="nucleotide sequence ID" value="NZ_OCNK01000001.1"/>
</dbReference>
<proteinExistence type="predicted"/>
<keyword evidence="5" id="KW-1185">Reference proteome</keyword>
<dbReference type="OrthoDB" id="319724at2"/>
<accession>A0A286GCH5</accession>
<dbReference type="InterPro" id="IPR016040">
    <property type="entry name" value="NAD(P)-bd_dom"/>
</dbReference>
<evidence type="ECO:0000256" key="2">
    <source>
        <dbReference type="ARBA" id="ARBA00023276"/>
    </source>
</evidence>
<dbReference type="InterPro" id="IPR036291">
    <property type="entry name" value="NAD(P)-bd_dom_sf"/>
</dbReference>
<dbReference type="Gene3D" id="3.40.50.720">
    <property type="entry name" value="NAD(P)-binding Rossmann-like Domain"/>
    <property type="match status" value="1"/>
</dbReference>
<dbReference type="EMBL" id="OCNK01000001">
    <property type="protein sequence ID" value="SOD92946.1"/>
    <property type="molecule type" value="Genomic_DNA"/>
</dbReference>
<name>A0A286GCH5_9ACTN</name>
<reference evidence="5" key="1">
    <citation type="submission" date="2017-09" db="EMBL/GenBank/DDBJ databases">
        <authorList>
            <person name="Varghese N."/>
            <person name="Submissions S."/>
        </authorList>
    </citation>
    <scope>NUCLEOTIDE SEQUENCE [LARGE SCALE GENOMIC DNA]</scope>
    <source>
        <strain evidence="5">DSM 44270</strain>
    </source>
</reference>
<dbReference type="PANTHER" id="PTHR47128:SF2">
    <property type="entry name" value="PROTEIN HIGH CHLOROPHYLL FLUORESCENCE PHENOTYPE 244, CHLOROPLASTIC"/>
    <property type="match status" value="1"/>
</dbReference>
<evidence type="ECO:0000259" key="3">
    <source>
        <dbReference type="Pfam" id="PF13460"/>
    </source>
</evidence>